<dbReference type="EMBL" id="VBOZ01000023">
    <property type="protein sequence ID" value="TMQ64323.1"/>
    <property type="molecule type" value="Genomic_DNA"/>
</dbReference>
<sequence length="841" mass="91784">MSRGVAEPTVTAESTVLEDPRSTVTARTETVLAEVLAGVLRVDGVPVDSHFFEELGADSLVMAHFCARVRKRGDLPPISMRDVYRHPTIRSLAASLADVAPRAVESPGPAAVEAATPASTLEYVACGALQLLAYLGFTYLAVVAFGRVYEWISAGSDTLEIYRRLVLGGIAGFLLVCSMPILAKWVLIGRWKPGQIRLWSPAYVRFWIVKTLIRANPCALLFVGSPLYVLYLRALGAKIGTGVVIFSRRIPVCTDLLTIGAGTVIRKESFFQCYRAHAGRIETGTITIGRDAFIGERTVLDINTAMGDGTQLGHASALHSGQTIPAGERWHGSPAQRTEVNYLRVAPMPCGTLRRVGFCAGTLLLVFLVYLPFLEGSPYLLARVAPELARLLDPSAANATAFTLRDLSIEALELSLLLFFGAVLIGLPLAVAVPRILNLFLEPDRAYPLYGFHDRVQRAIARLSNVKLFARLFGDSSYIVHYLSWLGYRLSPVEQTGSNFGLVMTQANPCLCSVGTGTMVADGLAIINDEVSSSSFCVTRASIGPRNFLGNDVTYSSGARTGDNCLLATKVMVPLDGAIRENTGLLGSPCFEIPRTVDRDTRFDHLRIGEEFPRRLAAKNRHNIRTMVIFLFARWLGVFIVTILNLSAIALYDVAGHLATAALLAASLLVTPLYFVLVERCLAGFRSLEPTYCSIYDPRFWLHERLWKVPALDFLHSFDGSAYKTFLWRLMGVRIGRRVFDDGVHIPERTLATIGDHCALNNGSNIQCHSQEDATFKSDRTTIGAGCTIGVGALVHYGVTMGDGSALAAHSFLMKGEDVPAHARWGGNPAREMRDEQYQPA</sequence>
<dbReference type="NCBIfam" id="TIGR02353">
    <property type="entry name" value="NRPS_term_dom"/>
    <property type="match status" value="1"/>
</dbReference>
<feature type="transmembrane region" description="Helical" evidence="3">
    <location>
        <begin position="161"/>
        <end position="187"/>
    </location>
</feature>
<accession>A0A538TL11</accession>
<keyword evidence="3" id="KW-0472">Membrane</keyword>
<dbReference type="Pfam" id="PF00550">
    <property type="entry name" value="PP-binding"/>
    <property type="match status" value="1"/>
</dbReference>
<evidence type="ECO:0000259" key="4">
    <source>
        <dbReference type="PROSITE" id="PS50075"/>
    </source>
</evidence>
<feature type="domain" description="Carrier" evidence="4">
    <location>
        <begin position="23"/>
        <end position="100"/>
    </location>
</feature>
<evidence type="ECO:0000313" key="5">
    <source>
        <dbReference type="EMBL" id="TMQ64323.1"/>
    </source>
</evidence>
<gene>
    <name evidence="5" type="ORF">E6K79_07865</name>
</gene>
<dbReference type="SUPFAM" id="SSF51161">
    <property type="entry name" value="Trimeric LpxA-like enzymes"/>
    <property type="match status" value="3"/>
</dbReference>
<keyword evidence="3" id="KW-1133">Transmembrane helix</keyword>
<evidence type="ECO:0000256" key="2">
    <source>
        <dbReference type="ARBA" id="ARBA00022553"/>
    </source>
</evidence>
<keyword evidence="3" id="KW-0812">Transmembrane</keyword>
<keyword evidence="2" id="KW-0597">Phosphoprotein</keyword>
<name>A0A538TL11_UNCEI</name>
<dbReference type="InterPro" id="IPR020806">
    <property type="entry name" value="PKS_PP-bd"/>
</dbReference>
<dbReference type="PANTHER" id="PTHR43300">
    <property type="entry name" value="ACETYLTRANSFERASE"/>
    <property type="match status" value="1"/>
</dbReference>
<evidence type="ECO:0000256" key="1">
    <source>
        <dbReference type="ARBA" id="ARBA00022450"/>
    </source>
</evidence>
<organism evidence="5 6">
    <name type="scientific">Eiseniibacteriota bacterium</name>
    <dbReference type="NCBI Taxonomy" id="2212470"/>
    <lineage>
        <taxon>Bacteria</taxon>
        <taxon>Candidatus Eiseniibacteriota</taxon>
    </lineage>
</organism>
<dbReference type="InterPro" id="IPR036736">
    <property type="entry name" value="ACP-like_sf"/>
</dbReference>
<feature type="transmembrane region" description="Helical" evidence="3">
    <location>
        <begin position="658"/>
        <end position="677"/>
    </location>
</feature>
<dbReference type="Gene3D" id="1.10.1200.10">
    <property type="entry name" value="ACP-like"/>
    <property type="match status" value="1"/>
</dbReference>
<dbReference type="Gene3D" id="2.160.10.10">
    <property type="entry name" value="Hexapeptide repeat proteins"/>
    <property type="match status" value="2"/>
</dbReference>
<dbReference type="SMART" id="SM00823">
    <property type="entry name" value="PKS_PP"/>
    <property type="match status" value="1"/>
</dbReference>
<dbReference type="AlphaFoldDB" id="A0A538TL11"/>
<evidence type="ECO:0000256" key="3">
    <source>
        <dbReference type="SAM" id="Phobius"/>
    </source>
</evidence>
<evidence type="ECO:0000313" key="6">
    <source>
        <dbReference type="Proteomes" id="UP000317691"/>
    </source>
</evidence>
<proteinExistence type="predicted"/>
<dbReference type="InterPro" id="IPR012728">
    <property type="entry name" value="Pls/PosA_C"/>
</dbReference>
<dbReference type="SUPFAM" id="SSF47336">
    <property type="entry name" value="ACP-like"/>
    <property type="match status" value="1"/>
</dbReference>
<feature type="transmembrane region" description="Helical" evidence="3">
    <location>
        <begin position="628"/>
        <end position="652"/>
    </location>
</feature>
<feature type="transmembrane region" description="Helical" evidence="3">
    <location>
        <begin position="414"/>
        <end position="437"/>
    </location>
</feature>
<dbReference type="InterPro" id="IPR011004">
    <property type="entry name" value="Trimer_LpxA-like_sf"/>
</dbReference>
<comment type="caution">
    <text evidence="5">The sequence shown here is derived from an EMBL/GenBank/DDBJ whole genome shotgun (WGS) entry which is preliminary data.</text>
</comment>
<dbReference type="GO" id="GO:0031177">
    <property type="term" value="F:phosphopantetheine binding"/>
    <property type="evidence" value="ECO:0007669"/>
    <property type="project" value="InterPro"/>
</dbReference>
<reference evidence="5 6" key="1">
    <citation type="journal article" date="2019" name="Nat. Microbiol.">
        <title>Mediterranean grassland soil C-N compound turnover is dependent on rainfall and depth, and is mediated by genomically divergent microorganisms.</title>
        <authorList>
            <person name="Diamond S."/>
            <person name="Andeer P.F."/>
            <person name="Li Z."/>
            <person name="Crits-Christoph A."/>
            <person name="Burstein D."/>
            <person name="Anantharaman K."/>
            <person name="Lane K.R."/>
            <person name="Thomas B.C."/>
            <person name="Pan C."/>
            <person name="Northen T.R."/>
            <person name="Banfield J.F."/>
        </authorList>
    </citation>
    <scope>NUCLEOTIDE SEQUENCE [LARGE SCALE GENOMIC DNA]</scope>
    <source>
        <strain evidence="5">WS_9</strain>
    </source>
</reference>
<protein>
    <submittedName>
        <fullName evidence="5">Peptide synthetase</fullName>
    </submittedName>
</protein>
<feature type="transmembrane region" description="Helical" evidence="3">
    <location>
        <begin position="356"/>
        <end position="373"/>
    </location>
</feature>
<keyword evidence="1" id="KW-0596">Phosphopantetheine</keyword>
<dbReference type="PANTHER" id="PTHR43300:SF11">
    <property type="entry name" value="ACETYLTRANSFERASE RV3034C-RELATED"/>
    <property type="match status" value="1"/>
</dbReference>
<dbReference type="InterPro" id="IPR009081">
    <property type="entry name" value="PP-bd_ACP"/>
</dbReference>
<dbReference type="Proteomes" id="UP000317691">
    <property type="component" value="Unassembled WGS sequence"/>
</dbReference>
<dbReference type="InterPro" id="IPR050179">
    <property type="entry name" value="Trans_hexapeptide_repeat"/>
</dbReference>
<feature type="transmembrane region" description="Helical" evidence="3">
    <location>
        <begin position="131"/>
        <end position="149"/>
    </location>
</feature>
<dbReference type="PROSITE" id="PS50075">
    <property type="entry name" value="CARRIER"/>
    <property type="match status" value="1"/>
</dbReference>